<dbReference type="EMBL" id="SACO01000003">
    <property type="protein sequence ID" value="RVU06224.1"/>
    <property type="molecule type" value="Genomic_DNA"/>
</dbReference>
<accession>A0A437N8G9</accession>
<sequence>MGTFSLNCHPATPAKSVRGLSVGWAQEDSALRLTYRVQGAQHLVLPKTQPAARTDGLWKTTCFEMFLGLSGTAYSEFNFSPSSQWAAYGFHDYRDSAGDWPMAQAPQVSVERQGEDVLAHVRLPSVVLEGARVAGLTAVIEEEGGVLSYWALAHGVKPDFHLRSCFTLSIASAEAP</sequence>
<keyword evidence="2" id="KW-1185">Reference proteome</keyword>
<dbReference type="CDD" id="cd09627">
    <property type="entry name" value="DOMON_murB_like"/>
    <property type="match status" value="1"/>
</dbReference>
<dbReference type="RefSeq" id="WP_127706909.1">
    <property type="nucleotide sequence ID" value="NZ_SACO01000003.1"/>
</dbReference>
<proteinExistence type="predicted"/>
<evidence type="ECO:0000313" key="2">
    <source>
        <dbReference type="Proteomes" id="UP000282837"/>
    </source>
</evidence>
<dbReference type="OrthoDB" id="190583at2"/>
<name>A0A437N8G9_9SPHN</name>
<gene>
    <name evidence="1" type="ORF">EOE18_05130</name>
</gene>
<protein>
    <submittedName>
        <fullName evidence="1">DOMON-like domain-containing protein</fullName>
    </submittedName>
</protein>
<dbReference type="AlphaFoldDB" id="A0A437N8G9"/>
<comment type="caution">
    <text evidence="1">The sequence shown here is derived from an EMBL/GenBank/DDBJ whole genome shotgun (WGS) entry which is preliminary data.</text>
</comment>
<evidence type="ECO:0000313" key="1">
    <source>
        <dbReference type="EMBL" id="RVU06224.1"/>
    </source>
</evidence>
<organism evidence="1 2">
    <name type="scientific">Novosphingobium umbonatum</name>
    <dbReference type="NCBI Taxonomy" id="1908524"/>
    <lineage>
        <taxon>Bacteria</taxon>
        <taxon>Pseudomonadati</taxon>
        <taxon>Pseudomonadota</taxon>
        <taxon>Alphaproteobacteria</taxon>
        <taxon>Sphingomonadales</taxon>
        <taxon>Sphingomonadaceae</taxon>
        <taxon>Novosphingobium</taxon>
    </lineage>
</organism>
<reference evidence="1 2" key="1">
    <citation type="submission" date="2019-01" db="EMBL/GenBank/DDBJ databases">
        <authorList>
            <person name="Chen W.-M."/>
        </authorList>
    </citation>
    <scope>NUCLEOTIDE SEQUENCE [LARGE SCALE GENOMIC DNA]</scope>
    <source>
        <strain evidence="1 2">FSY-9</strain>
    </source>
</reference>
<dbReference type="Proteomes" id="UP000282837">
    <property type="component" value="Unassembled WGS sequence"/>
</dbReference>